<evidence type="ECO:0000313" key="4">
    <source>
        <dbReference type="Proteomes" id="UP000019754"/>
    </source>
</evidence>
<sequence length="430" mass="44359">MRVRAHTERGRAAVGAEMQLLVALEVDAVAAAPEVLEIEDDGYVREAGVLVTRRKGRRSAPSTTPGAGERKVLARAREDLDTLITAVHDRGWVLGASPGEGLAMRSDGSVTVQDLGGLRKESSAMAQVDDRLWVDSVLHDQDRTLRRRIDGPAAATPASSGMPARFSPNDLDRAGILDRAGLDEQTADAGDGTQVPGPSPAPLPEPRALRQRDRPGARSLVPSGARARRDSLATLGTVVLVGVLLGGVGWSIMPREGSSEPQPATATASAAGAQATASSSAPHSHPGDTAESPPGDAGAASALRAGPEIADPLALAWELAEARHAYVIGTSDTAITAEGSSARIQDDAVREAYSDIVVTGGEPEVHSAHILSAAATEGTARLSVETSTSAHTTVGPDGTARQVPASGPVTVNLELRWDGTAWSVEAARPV</sequence>
<dbReference type="EMBL" id="AORC01000004">
    <property type="protein sequence ID" value="EYT50570.1"/>
    <property type="molecule type" value="Genomic_DNA"/>
</dbReference>
<gene>
    <name evidence="3" type="ORF">D641_0103910</name>
</gene>
<feature type="region of interest" description="Disordered" evidence="1">
    <location>
        <begin position="186"/>
        <end position="226"/>
    </location>
</feature>
<evidence type="ECO:0000256" key="1">
    <source>
        <dbReference type="SAM" id="MobiDB-lite"/>
    </source>
</evidence>
<dbReference type="STRING" id="1249481.D641_0103910"/>
<dbReference type="HOGENOM" id="CLU_637237_0_0_11"/>
<feature type="compositionally biased region" description="Low complexity" evidence="1">
    <location>
        <begin position="259"/>
        <end position="284"/>
    </location>
</feature>
<comment type="caution">
    <text evidence="3">The sequence shown here is derived from an EMBL/GenBank/DDBJ whole genome shotgun (WGS) entry which is preliminary data.</text>
</comment>
<feature type="compositionally biased region" description="Basic and acidic residues" evidence="1">
    <location>
        <begin position="207"/>
        <end position="216"/>
    </location>
</feature>
<proteinExistence type="predicted"/>
<feature type="transmembrane region" description="Helical" evidence="2">
    <location>
        <begin position="232"/>
        <end position="253"/>
    </location>
</feature>
<keyword evidence="2" id="KW-0472">Membrane</keyword>
<evidence type="ECO:0000313" key="3">
    <source>
        <dbReference type="EMBL" id="EYT50570.1"/>
    </source>
</evidence>
<organism evidence="3 4">
    <name type="scientific">Brachybacterium muris UCD-AY4</name>
    <dbReference type="NCBI Taxonomy" id="1249481"/>
    <lineage>
        <taxon>Bacteria</taxon>
        <taxon>Bacillati</taxon>
        <taxon>Actinomycetota</taxon>
        <taxon>Actinomycetes</taxon>
        <taxon>Micrococcales</taxon>
        <taxon>Dermabacteraceae</taxon>
        <taxon>Brachybacterium</taxon>
    </lineage>
</organism>
<protein>
    <submittedName>
        <fullName evidence="3">Uncharacterized protein</fullName>
    </submittedName>
</protein>
<name>A0A022L3H9_9MICO</name>
<feature type="region of interest" description="Disordered" evidence="1">
    <location>
        <begin position="255"/>
        <end position="301"/>
    </location>
</feature>
<reference evidence="3 4" key="1">
    <citation type="journal article" date="2013" name="Genome Announc.">
        <title>Draft genome sequence of an Actinobacterium, Brachybacterium muris strain UCD-AY4.</title>
        <authorList>
            <person name="Lo J.R."/>
            <person name="Lang J.M."/>
            <person name="Darling A.E."/>
            <person name="Eisen J.A."/>
            <person name="Coil D.A."/>
        </authorList>
    </citation>
    <scope>NUCLEOTIDE SEQUENCE [LARGE SCALE GENOMIC DNA]</scope>
    <source>
        <strain evidence="3 4">UCD-AY4</strain>
    </source>
</reference>
<evidence type="ECO:0000256" key="2">
    <source>
        <dbReference type="SAM" id="Phobius"/>
    </source>
</evidence>
<accession>A0A022L3H9</accession>
<keyword evidence="2" id="KW-1133">Transmembrane helix</keyword>
<keyword evidence="4" id="KW-1185">Reference proteome</keyword>
<dbReference type="Proteomes" id="UP000019754">
    <property type="component" value="Unassembled WGS sequence"/>
</dbReference>
<dbReference type="AlphaFoldDB" id="A0A022L3H9"/>
<feature type="region of interest" description="Disordered" evidence="1">
    <location>
        <begin position="148"/>
        <end position="171"/>
    </location>
</feature>
<keyword evidence="2" id="KW-0812">Transmembrane</keyword>